<evidence type="ECO:0000313" key="6">
    <source>
        <dbReference type="Proteomes" id="UP000261739"/>
    </source>
</evidence>
<dbReference type="Proteomes" id="UP000261739">
    <property type="component" value="Unassembled WGS sequence"/>
</dbReference>
<evidence type="ECO:0000256" key="2">
    <source>
        <dbReference type="SAM" id="SignalP"/>
    </source>
</evidence>
<dbReference type="InterPro" id="IPR038607">
    <property type="entry name" value="PhoD-like_sf"/>
</dbReference>
<name>A0A3D4SW88_9CORY</name>
<feature type="chain" id="PRO_5017763558" evidence="2">
    <location>
        <begin position="47"/>
        <end position="556"/>
    </location>
</feature>
<gene>
    <name evidence="5" type="ORF">DIW82_00370</name>
</gene>
<reference evidence="5 6" key="1">
    <citation type="journal article" date="2018" name="Nat. Biotechnol.">
        <title>A standardized bacterial taxonomy based on genome phylogeny substantially revises the tree of life.</title>
        <authorList>
            <person name="Parks D.H."/>
            <person name="Chuvochina M."/>
            <person name="Waite D.W."/>
            <person name="Rinke C."/>
            <person name="Skarshewski A."/>
            <person name="Chaumeil P.A."/>
            <person name="Hugenholtz P."/>
        </authorList>
    </citation>
    <scope>NUCLEOTIDE SEQUENCE [LARGE SCALE GENOMIC DNA]</scope>
    <source>
        <strain evidence="5">UBA11247</strain>
    </source>
</reference>
<dbReference type="Gene3D" id="3.60.21.70">
    <property type="entry name" value="PhoD-like phosphatase"/>
    <property type="match status" value="1"/>
</dbReference>
<organism evidence="5 6">
    <name type="scientific">Corynebacterium nuruki</name>
    <dbReference type="NCBI Taxonomy" id="1032851"/>
    <lineage>
        <taxon>Bacteria</taxon>
        <taxon>Bacillati</taxon>
        <taxon>Actinomycetota</taxon>
        <taxon>Actinomycetes</taxon>
        <taxon>Mycobacteriales</taxon>
        <taxon>Corynebacteriaceae</taxon>
        <taxon>Corynebacterium</taxon>
    </lineage>
</organism>
<dbReference type="STRING" id="863239.GCA_000213935_00495"/>
<dbReference type="PROSITE" id="PS51318">
    <property type="entry name" value="TAT"/>
    <property type="match status" value="1"/>
</dbReference>
<dbReference type="EMBL" id="DQID01000005">
    <property type="protein sequence ID" value="HCT13277.1"/>
    <property type="molecule type" value="Genomic_DNA"/>
</dbReference>
<evidence type="ECO:0000256" key="1">
    <source>
        <dbReference type="SAM" id="MobiDB-lite"/>
    </source>
</evidence>
<dbReference type="AlphaFoldDB" id="A0A3D4SW88"/>
<evidence type="ECO:0000259" key="3">
    <source>
        <dbReference type="Pfam" id="PF09423"/>
    </source>
</evidence>
<protein>
    <submittedName>
        <fullName evidence="5">Alkaline phosphatase</fullName>
    </submittedName>
</protein>
<dbReference type="InterPro" id="IPR018946">
    <property type="entry name" value="PhoD-like_MPP"/>
</dbReference>
<feature type="domain" description="PhoD-like phosphatase metallophosphatase" evidence="3">
    <location>
        <begin position="184"/>
        <end position="525"/>
    </location>
</feature>
<dbReference type="PANTHER" id="PTHR43606:SF2">
    <property type="entry name" value="ALKALINE PHOSPHATASE FAMILY PROTEIN (AFU_ORTHOLOGUE AFUA_5G03860)"/>
    <property type="match status" value="1"/>
</dbReference>
<keyword evidence="2" id="KW-0732">Signal</keyword>
<dbReference type="CDD" id="cd07389">
    <property type="entry name" value="MPP_PhoD"/>
    <property type="match status" value="1"/>
</dbReference>
<dbReference type="InterPro" id="IPR052900">
    <property type="entry name" value="Phospholipid_Metab_Enz"/>
</dbReference>
<comment type="caution">
    <text evidence="5">The sequence shown here is derived from an EMBL/GenBank/DDBJ whole genome shotgun (WGS) entry which is preliminary data.</text>
</comment>
<dbReference type="Gene3D" id="2.60.40.380">
    <property type="entry name" value="Purple acid phosphatase-like, N-terminal"/>
    <property type="match status" value="1"/>
</dbReference>
<feature type="domain" description="Phospholipase D N-terminal" evidence="4">
    <location>
        <begin position="75"/>
        <end position="171"/>
    </location>
</feature>
<dbReference type="RefSeq" id="WP_010122028.1">
    <property type="nucleotide sequence ID" value="NZ_DAITTW010000022.1"/>
</dbReference>
<dbReference type="InterPro" id="IPR029052">
    <property type="entry name" value="Metallo-depent_PP-like"/>
</dbReference>
<dbReference type="Pfam" id="PF16655">
    <property type="entry name" value="PhoD_N"/>
    <property type="match status" value="1"/>
</dbReference>
<dbReference type="SUPFAM" id="SSF56300">
    <property type="entry name" value="Metallo-dependent phosphatases"/>
    <property type="match status" value="1"/>
</dbReference>
<evidence type="ECO:0000313" key="5">
    <source>
        <dbReference type="EMBL" id="HCT13277.1"/>
    </source>
</evidence>
<feature type="signal peptide" evidence="2">
    <location>
        <begin position="1"/>
        <end position="46"/>
    </location>
</feature>
<dbReference type="PANTHER" id="PTHR43606">
    <property type="entry name" value="PHOSPHATASE, PUTATIVE (AFU_ORTHOLOGUE AFUA_6G08710)-RELATED"/>
    <property type="match status" value="1"/>
</dbReference>
<sequence>MTDTRISTAPSGITLTRGTTRRRFLTWSAVTAAAAFAPAMLGSAHAQTGGSGPTGSSGSSGSAGSVGGGADLFSLGIASGDPLPDSVILWTRLAPSPLEPGGGMPPLPVPVDWEVATDPSFRRVVARGTEIALPDNAHSVHVTVNGLQPWTEYHYRFRAQGQITEPGRTKTTPAAGQSLPALSFAWASCQNWVNGLWTAYTDLADTTSHEPLDVILHLGDYIYEGDHRKSDARDTRDIDFSVTREPYTLDEYRLRYSLYKREPELQTAHRAAPWIVTMDDHEVDNNWAGEISQDDDDPAAFLQRRAQAFKAWWEHTPTRVQAPTGPTLTIYRQAVYGDLATFNVLDTRQYRSDQLYGDGSHVQDAATADPSRTMVGAQQENWLLDNLASSTTRWNILAHQTVMTDLAQMTDGERQVSMDGWSGYEASRHRILDGAVDRGVDNLMSIVGDIHRNTVSELKRDYRDSRSPAVGVEIAGTSISSGGDGKDLDDAAENMLATTPEIKLSSAQRGYVRTTVTPEQWSSDLRVVDQVTTPGGRMRTRATVTVPAGRPEISLD</sequence>
<accession>A0A3D4SW88</accession>
<evidence type="ECO:0000259" key="4">
    <source>
        <dbReference type="Pfam" id="PF16655"/>
    </source>
</evidence>
<dbReference type="Pfam" id="PF09423">
    <property type="entry name" value="PhoD"/>
    <property type="match status" value="1"/>
</dbReference>
<dbReference type="InterPro" id="IPR032093">
    <property type="entry name" value="PhoD_N"/>
</dbReference>
<feature type="region of interest" description="Disordered" evidence="1">
    <location>
        <begin position="44"/>
        <end position="64"/>
    </location>
</feature>
<proteinExistence type="predicted"/>
<dbReference type="InterPro" id="IPR006311">
    <property type="entry name" value="TAT_signal"/>
</dbReference>